<feature type="compositionally biased region" description="Polar residues" evidence="6">
    <location>
        <begin position="612"/>
        <end position="622"/>
    </location>
</feature>
<evidence type="ECO:0008006" key="11">
    <source>
        <dbReference type="Google" id="ProtNLM"/>
    </source>
</evidence>
<dbReference type="InterPro" id="IPR000742">
    <property type="entry name" value="EGF"/>
</dbReference>
<feature type="domain" description="SEA" evidence="8">
    <location>
        <begin position="88"/>
        <end position="218"/>
    </location>
</feature>
<evidence type="ECO:0000256" key="4">
    <source>
        <dbReference type="ARBA" id="ARBA00023157"/>
    </source>
</evidence>
<dbReference type="PANTHER" id="PTHR24039:SF48">
    <property type="entry name" value="FIBRILLIN-2 ISOFORM X1-RELATED"/>
    <property type="match status" value="1"/>
</dbReference>
<dbReference type="InterPro" id="IPR049883">
    <property type="entry name" value="NOTCH1_EGF-like"/>
</dbReference>
<evidence type="ECO:0000256" key="1">
    <source>
        <dbReference type="ARBA" id="ARBA00022536"/>
    </source>
</evidence>
<dbReference type="InterPro" id="IPR036364">
    <property type="entry name" value="SEA_dom_sf"/>
</dbReference>
<evidence type="ECO:0000256" key="7">
    <source>
        <dbReference type="SAM" id="Phobius"/>
    </source>
</evidence>
<feature type="compositionally biased region" description="Basic and acidic residues" evidence="6">
    <location>
        <begin position="596"/>
        <end position="611"/>
    </location>
</feature>
<feature type="region of interest" description="Disordered" evidence="6">
    <location>
        <begin position="1"/>
        <end position="34"/>
    </location>
</feature>
<feature type="domain" description="EGF-like" evidence="9">
    <location>
        <begin position="265"/>
        <end position="300"/>
    </location>
</feature>
<dbReference type="Pfam" id="PF07645">
    <property type="entry name" value="EGF_CA"/>
    <property type="match status" value="1"/>
</dbReference>
<evidence type="ECO:0000256" key="5">
    <source>
        <dbReference type="PROSITE-ProRule" id="PRU00076"/>
    </source>
</evidence>
<keyword evidence="4 5" id="KW-1015">Disulfide bond</keyword>
<protein>
    <recommendedName>
        <fullName evidence="11">63 kDa sperm flagellar membrane protein</fullName>
    </recommendedName>
</protein>
<sequence length="639" mass="71387">MTDKNSKNTLPHFNVDPSNEPQLEIGNPGEEEEVNPNVLLGGLLSRSPENECQPECKASRNERCQKLNGVMRCVCRPGFARMFAERPCKPTYTFSMQVPLERVGEEKIRFTNGLMDASTSVYQHLAEATKEGLDRMVMQSDLRDVYHGLSVTGFGKNNNNVNDTMAKFYIQLSENTDETKLEEVFRKHLKTNNFSMGGTELHASKEKLEFLRADDFDECVDTKFHDCSENAQCFNLRGTYTCSCREGFTDLSHNTLYPGRICSAEMIGCERCNFHGNCFPRESEEDLCECFQWYAGQYCQINLKVLLLILSLVGISLVVLLVVCLVLSCMRRRPLGVRGVSASQLRPPGFRLRPHQPQDKRAMISLDTSSEASMDHTPPPYIKQAASLQSQVARPQKPCRKMSKAPSPPLSYHGTMEQRDRSLTVMIPRAKYRPVPAPGSNLTMSTFGPEQKLLKYLTVEKPQNSRSNSRKPSNSTTNSQETAAPKKLSHAQAPPPRKPSTGALVSAGFEVSATVGRTKEIQECFISEPHTDLNINQGGFSTIRTADSSVLVDVPPPPTLEAELLDSSRVDFLTVSEARSYDETLIHPPTKSLRSNYDRNSEGHTMVERDTGSTFVLPQSQLYRPDRGNGSDISNFDSL</sequence>
<evidence type="ECO:0000313" key="10">
    <source>
        <dbReference type="EMBL" id="JAG51570.1"/>
    </source>
</evidence>
<dbReference type="PANTHER" id="PTHR24039">
    <property type="entry name" value="FIBRILLIN-RELATED"/>
    <property type="match status" value="1"/>
</dbReference>
<feature type="domain" description="EGF-like" evidence="9">
    <location>
        <begin position="215"/>
        <end position="254"/>
    </location>
</feature>
<feature type="compositionally biased region" description="Polar residues" evidence="6">
    <location>
        <begin position="7"/>
        <end position="21"/>
    </location>
</feature>
<dbReference type="PROSITE" id="PS00022">
    <property type="entry name" value="EGF_1"/>
    <property type="match status" value="1"/>
</dbReference>
<proteinExistence type="predicted"/>
<dbReference type="EMBL" id="GBRD01014256">
    <property type="protein sequence ID" value="JAG51570.1"/>
    <property type="molecule type" value="Transcribed_RNA"/>
</dbReference>
<keyword evidence="1 5" id="KW-0245">EGF-like domain</keyword>
<evidence type="ECO:0000259" key="9">
    <source>
        <dbReference type="PROSITE" id="PS50026"/>
    </source>
</evidence>
<dbReference type="InterPro" id="IPR000082">
    <property type="entry name" value="SEA_dom"/>
</dbReference>
<dbReference type="InterPro" id="IPR018097">
    <property type="entry name" value="EGF_Ca-bd_CS"/>
</dbReference>
<feature type="region of interest" description="Disordered" evidence="6">
    <location>
        <begin position="387"/>
        <end position="418"/>
    </location>
</feature>
<name>A0A0K8SFM9_LYGHE</name>
<dbReference type="SUPFAM" id="SSF57196">
    <property type="entry name" value="EGF/Laminin"/>
    <property type="match status" value="1"/>
</dbReference>
<reference evidence="10" key="1">
    <citation type="submission" date="2014-09" db="EMBL/GenBank/DDBJ databases">
        <authorList>
            <person name="Magalhaes I.L.F."/>
            <person name="Oliveira U."/>
            <person name="Santos F.R."/>
            <person name="Vidigal T.H.D.A."/>
            <person name="Brescovit A.D."/>
            <person name="Santos A.J."/>
        </authorList>
    </citation>
    <scope>NUCLEOTIDE SEQUENCE</scope>
</reference>
<dbReference type="CDD" id="cd00054">
    <property type="entry name" value="EGF_CA"/>
    <property type="match status" value="1"/>
</dbReference>
<dbReference type="InterPro" id="IPR000152">
    <property type="entry name" value="EGF-type_Asp/Asn_hydroxyl_site"/>
</dbReference>
<dbReference type="PROSITE" id="PS50026">
    <property type="entry name" value="EGF_3"/>
    <property type="match status" value="2"/>
</dbReference>
<dbReference type="PROSITE" id="PS50024">
    <property type="entry name" value="SEA"/>
    <property type="match status" value="1"/>
</dbReference>
<dbReference type="SUPFAM" id="SSF82671">
    <property type="entry name" value="SEA domain"/>
    <property type="match status" value="1"/>
</dbReference>
<dbReference type="SMART" id="SM00181">
    <property type="entry name" value="EGF"/>
    <property type="match status" value="2"/>
</dbReference>
<dbReference type="FunFam" id="2.10.25.10:FF:000038">
    <property type="entry name" value="Fibrillin 2"/>
    <property type="match status" value="1"/>
</dbReference>
<feature type="region of interest" description="Disordered" evidence="6">
    <location>
        <begin position="593"/>
        <end position="639"/>
    </location>
</feature>
<feature type="disulfide bond" evidence="5">
    <location>
        <begin position="290"/>
        <end position="299"/>
    </location>
</feature>
<accession>A0A0K8SFM9</accession>
<keyword evidence="7" id="KW-1133">Transmembrane helix</keyword>
<evidence type="ECO:0000256" key="6">
    <source>
        <dbReference type="SAM" id="MobiDB-lite"/>
    </source>
</evidence>
<dbReference type="AlphaFoldDB" id="A0A0K8SFM9"/>
<evidence type="ECO:0000259" key="8">
    <source>
        <dbReference type="PROSITE" id="PS50024"/>
    </source>
</evidence>
<feature type="compositionally biased region" description="Low complexity" evidence="6">
    <location>
        <begin position="464"/>
        <end position="479"/>
    </location>
</feature>
<keyword evidence="3" id="KW-0677">Repeat</keyword>
<keyword evidence="7" id="KW-0472">Membrane</keyword>
<feature type="region of interest" description="Disordered" evidence="6">
    <location>
        <begin position="459"/>
        <end position="503"/>
    </location>
</feature>
<dbReference type="Gene3D" id="2.10.25.10">
    <property type="entry name" value="Laminin"/>
    <property type="match status" value="1"/>
</dbReference>
<evidence type="ECO:0000256" key="3">
    <source>
        <dbReference type="ARBA" id="ARBA00022737"/>
    </source>
</evidence>
<dbReference type="PROSITE" id="PS00010">
    <property type="entry name" value="ASX_HYDROXYL"/>
    <property type="match status" value="1"/>
</dbReference>
<dbReference type="SMART" id="SM00179">
    <property type="entry name" value="EGF_CA"/>
    <property type="match status" value="1"/>
</dbReference>
<keyword evidence="2" id="KW-0732">Signal</keyword>
<keyword evidence="7" id="KW-0812">Transmembrane</keyword>
<organism evidence="10">
    <name type="scientific">Lygus hesperus</name>
    <name type="common">Western plant bug</name>
    <dbReference type="NCBI Taxonomy" id="30085"/>
    <lineage>
        <taxon>Eukaryota</taxon>
        <taxon>Metazoa</taxon>
        <taxon>Ecdysozoa</taxon>
        <taxon>Arthropoda</taxon>
        <taxon>Hexapoda</taxon>
        <taxon>Insecta</taxon>
        <taxon>Pterygota</taxon>
        <taxon>Neoptera</taxon>
        <taxon>Paraneoptera</taxon>
        <taxon>Hemiptera</taxon>
        <taxon>Heteroptera</taxon>
        <taxon>Panheteroptera</taxon>
        <taxon>Cimicomorpha</taxon>
        <taxon>Miridae</taxon>
        <taxon>Mirini</taxon>
        <taxon>Lygus</taxon>
    </lineage>
</organism>
<feature type="transmembrane region" description="Helical" evidence="7">
    <location>
        <begin position="305"/>
        <end position="328"/>
    </location>
</feature>
<dbReference type="PROSITE" id="PS01187">
    <property type="entry name" value="EGF_CA"/>
    <property type="match status" value="1"/>
</dbReference>
<comment type="caution">
    <text evidence="5">Lacks conserved residue(s) required for the propagation of feature annotation.</text>
</comment>
<evidence type="ECO:0000256" key="2">
    <source>
        <dbReference type="ARBA" id="ARBA00022729"/>
    </source>
</evidence>
<dbReference type="InterPro" id="IPR001881">
    <property type="entry name" value="EGF-like_Ca-bd_dom"/>
</dbReference>
<dbReference type="GO" id="GO:0005509">
    <property type="term" value="F:calcium ion binding"/>
    <property type="evidence" value="ECO:0007669"/>
    <property type="project" value="InterPro"/>
</dbReference>